<dbReference type="STRING" id="1781255.BH720_22355"/>
<comment type="caution">
    <text evidence="4">The sequence shown here is derived from an EMBL/GenBank/DDBJ whole genome shotgun (WGS) entry which is preliminary data.</text>
</comment>
<evidence type="ECO:0000256" key="2">
    <source>
        <dbReference type="SAM" id="Phobius"/>
    </source>
</evidence>
<organism evidence="4">
    <name type="scientific">Desertifilum tharense IPPAS B-1220</name>
    <dbReference type="NCBI Taxonomy" id="1781255"/>
    <lineage>
        <taxon>Bacteria</taxon>
        <taxon>Bacillati</taxon>
        <taxon>Cyanobacteriota</taxon>
        <taxon>Cyanophyceae</taxon>
        <taxon>Desertifilales</taxon>
        <taxon>Desertifilaceae</taxon>
        <taxon>Desertifilum</taxon>
    </lineage>
</organism>
<evidence type="ECO:0000256" key="1">
    <source>
        <dbReference type="SAM" id="MobiDB-lite"/>
    </source>
</evidence>
<keyword evidence="2" id="KW-1133">Transmembrane helix</keyword>
<dbReference type="Pfam" id="PF13490">
    <property type="entry name" value="zf-HC2"/>
    <property type="match status" value="1"/>
</dbReference>
<keyword evidence="2" id="KW-0812">Transmembrane</keyword>
<dbReference type="InterPro" id="IPR027383">
    <property type="entry name" value="Znf_put"/>
</dbReference>
<sequence>MTPQFDSHQPSKQPSGSHSSARWNARNPNSSMGALDMLKRDRFELLSAYLDGEVTASERQQVENWLDTDPAVQSLYQRLLRLRQGFQMMPTPPISQPAEQTVEQVFARLDRRPKRALILWGGGAVAALLIGAITSVFGNDGFMPQFAQSPEPEAPSAAVMIALDQPVVSIPKMAVPASPTTVQPNSSGNLHRILQGNGEPN</sequence>
<feature type="domain" description="Putative zinc-finger" evidence="3">
    <location>
        <begin position="44"/>
        <end position="63"/>
    </location>
</feature>
<protein>
    <recommendedName>
        <fullName evidence="3">Putative zinc-finger domain-containing protein</fullName>
    </recommendedName>
</protein>
<feature type="compositionally biased region" description="Polar residues" evidence="1">
    <location>
        <begin position="178"/>
        <end position="189"/>
    </location>
</feature>
<keyword evidence="2" id="KW-0472">Membrane</keyword>
<feature type="transmembrane region" description="Helical" evidence="2">
    <location>
        <begin position="117"/>
        <end position="137"/>
    </location>
</feature>
<evidence type="ECO:0000259" key="3">
    <source>
        <dbReference type="Pfam" id="PF13490"/>
    </source>
</evidence>
<dbReference type="EMBL" id="MJGC01000106">
    <property type="protein sequence ID" value="OEJ72958.1"/>
    <property type="molecule type" value="Genomic_DNA"/>
</dbReference>
<evidence type="ECO:0000313" key="4">
    <source>
        <dbReference type="EMBL" id="OEJ72958.1"/>
    </source>
</evidence>
<feature type="region of interest" description="Disordered" evidence="1">
    <location>
        <begin position="1"/>
        <end position="29"/>
    </location>
</feature>
<dbReference type="RefSeq" id="WP_069969437.1">
    <property type="nucleotide sequence ID" value="NZ_CM124774.1"/>
</dbReference>
<dbReference type="AlphaFoldDB" id="A0A1E5QE76"/>
<proteinExistence type="predicted"/>
<gene>
    <name evidence="4" type="ORF">BH720_22355</name>
</gene>
<feature type="region of interest" description="Disordered" evidence="1">
    <location>
        <begin position="178"/>
        <end position="201"/>
    </location>
</feature>
<reference evidence="4" key="1">
    <citation type="submission" date="2016-09" db="EMBL/GenBank/DDBJ databases">
        <title>Draft genome of thermotolerant cyanobacterium Desertifilum sp. strain IPPAS B-1220.</title>
        <authorList>
            <person name="Sinetova M.A."/>
            <person name="Bolakhan K."/>
            <person name="Zayadan B.K."/>
            <person name="Mironov K.S."/>
            <person name="Ustinova V."/>
            <person name="Kupriyanova E.V."/>
            <person name="Sidorov R.A."/>
            <person name="Skrypnik A.N."/>
            <person name="Gogoleva N.E."/>
            <person name="Gogolev Y.V."/>
            <person name="Los D.A."/>
        </authorList>
    </citation>
    <scope>NUCLEOTIDE SEQUENCE [LARGE SCALE GENOMIC DNA]</scope>
    <source>
        <strain evidence="4">IPPAS B-1220</strain>
    </source>
</reference>
<accession>A0A1E5QE76</accession>
<name>A0A1E5QE76_9CYAN</name>